<evidence type="ECO:0000256" key="1">
    <source>
        <dbReference type="ARBA" id="ARBA00022737"/>
    </source>
</evidence>
<dbReference type="Gene3D" id="1.10.238.10">
    <property type="entry name" value="EF-hand"/>
    <property type="match status" value="2"/>
</dbReference>
<keyword evidence="1" id="KW-0677">Repeat</keyword>
<feature type="domain" description="EF-hand" evidence="2">
    <location>
        <begin position="9"/>
        <end position="44"/>
    </location>
</feature>
<protein>
    <submittedName>
        <fullName evidence="3">Calmodulin</fullName>
    </submittedName>
</protein>
<dbReference type="PROSITE" id="PS50222">
    <property type="entry name" value="EF_HAND_2"/>
    <property type="match status" value="2"/>
</dbReference>
<feature type="domain" description="EF-hand" evidence="2">
    <location>
        <begin position="84"/>
        <end position="119"/>
    </location>
</feature>
<reference evidence="3 4" key="1">
    <citation type="journal article" date="2019" name="Gigascience">
        <title>Whole-genome sequence of the oriental lung fluke Paragonimus westermani.</title>
        <authorList>
            <person name="Oey H."/>
            <person name="Zakrzewski M."/>
            <person name="Narain K."/>
            <person name="Devi K.R."/>
            <person name="Agatsuma T."/>
            <person name="Nawaratna S."/>
            <person name="Gobert G.N."/>
            <person name="Jones M.K."/>
            <person name="Ragan M.A."/>
            <person name="McManus D.P."/>
            <person name="Krause L."/>
        </authorList>
    </citation>
    <scope>NUCLEOTIDE SEQUENCE [LARGE SCALE GENOMIC DNA]</scope>
    <source>
        <strain evidence="3 4">IND2009</strain>
    </source>
</reference>
<dbReference type="InterPro" id="IPR050230">
    <property type="entry name" value="CALM/Myosin/TropC-like"/>
</dbReference>
<name>A0A5J4NJJ9_9TREM</name>
<dbReference type="InterPro" id="IPR002048">
    <property type="entry name" value="EF_hand_dom"/>
</dbReference>
<gene>
    <name evidence="3" type="ORF">DEA37_0004634</name>
</gene>
<dbReference type="Proteomes" id="UP000324629">
    <property type="component" value="Unassembled WGS sequence"/>
</dbReference>
<evidence type="ECO:0000313" key="3">
    <source>
        <dbReference type="EMBL" id="KAA3675644.1"/>
    </source>
</evidence>
<dbReference type="EMBL" id="QNGE01002402">
    <property type="protein sequence ID" value="KAA3675644.1"/>
    <property type="molecule type" value="Genomic_DNA"/>
</dbReference>
<dbReference type="FunFam" id="1.10.238.10:FF:000178">
    <property type="entry name" value="Calmodulin-2 A"/>
    <property type="match status" value="1"/>
</dbReference>
<dbReference type="PANTHER" id="PTHR23048">
    <property type="entry name" value="MYOSIN LIGHT CHAIN 1, 3"/>
    <property type="match status" value="1"/>
</dbReference>
<dbReference type="AlphaFoldDB" id="A0A5J4NJJ9"/>
<dbReference type="Pfam" id="PF13499">
    <property type="entry name" value="EF-hand_7"/>
    <property type="match status" value="1"/>
</dbReference>
<proteinExistence type="predicted"/>
<dbReference type="Pfam" id="PF13405">
    <property type="entry name" value="EF-hand_6"/>
    <property type="match status" value="1"/>
</dbReference>
<accession>A0A5J4NJJ9</accession>
<dbReference type="SUPFAM" id="SSF47473">
    <property type="entry name" value="EF-hand"/>
    <property type="match status" value="1"/>
</dbReference>
<dbReference type="InterPro" id="IPR011992">
    <property type="entry name" value="EF-hand-dom_pair"/>
</dbReference>
<evidence type="ECO:0000259" key="2">
    <source>
        <dbReference type="PROSITE" id="PS50222"/>
    </source>
</evidence>
<dbReference type="PANTHER" id="PTHR23048:SF0">
    <property type="entry name" value="CALMODULIN LIKE 3"/>
    <property type="match status" value="1"/>
</dbReference>
<comment type="caution">
    <text evidence="3">The sequence shown here is derived from an EMBL/GenBank/DDBJ whole genome shotgun (WGS) entry which is preliminary data.</text>
</comment>
<evidence type="ECO:0000313" key="4">
    <source>
        <dbReference type="Proteomes" id="UP000324629"/>
    </source>
</evidence>
<dbReference type="GO" id="GO:0016460">
    <property type="term" value="C:myosin II complex"/>
    <property type="evidence" value="ECO:0007669"/>
    <property type="project" value="TreeGrafter"/>
</dbReference>
<keyword evidence="4" id="KW-1185">Reference proteome</keyword>
<sequence length="152" mass="17782">MRVEELSTKDLESIYRCFMYFDRERTGYISVTEFGMALRCLKLIPTEGQIEQFVLVSDPKKTGRIRFETFANAAAQIWTGDETKLQTEIWKAFLQFDKADTGTIAADEMKRILTEYGLEPIPEREASKVIRIFSNKKTNMIEYGFIIRAWQR</sequence>
<organism evidence="3 4">
    <name type="scientific">Paragonimus westermani</name>
    <dbReference type="NCBI Taxonomy" id="34504"/>
    <lineage>
        <taxon>Eukaryota</taxon>
        <taxon>Metazoa</taxon>
        <taxon>Spiralia</taxon>
        <taxon>Lophotrochozoa</taxon>
        <taxon>Platyhelminthes</taxon>
        <taxon>Trematoda</taxon>
        <taxon>Digenea</taxon>
        <taxon>Plagiorchiida</taxon>
        <taxon>Troglotremata</taxon>
        <taxon>Troglotrematidae</taxon>
        <taxon>Paragonimus</taxon>
    </lineage>
</organism>
<dbReference type="GO" id="GO:0005509">
    <property type="term" value="F:calcium ion binding"/>
    <property type="evidence" value="ECO:0007669"/>
    <property type="project" value="InterPro"/>
</dbReference>